<gene>
    <name evidence="2" type="ORF">GPUH_LOCUS23614</name>
</gene>
<proteinExistence type="predicted"/>
<protein>
    <submittedName>
        <fullName evidence="4">RNA helicase</fullName>
    </submittedName>
</protein>
<name>A0A183ERM3_9BILA</name>
<dbReference type="AlphaFoldDB" id="A0A183ERM3"/>
<accession>A0A183ERM3</accession>
<evidence type="ECO:0000313" key="4">
    <source>
        <dbReference type="WBParaSite" id="GPUH_0002364401-mRNA-1"/>
    </source>
</evidence>
<keyword evidence="3" id="KW-1185">Reference proteome</keyword>
<reference evidence="2 3" key="2">
    <citation type="submission" date="2018-11" db="EMBL/GenBank/DDBJ databases">
        <authorList>
            <consortium name="Pathogen Informatics"/>
        </authorList>
    </citation>
    <scope>NUCLEOTIDE SEQUENCE [LARGE SCALE GENOMIC DNA]</scope>
</reference>
<feature type="compositionally biased region" description="Polar residues" evidence="1">
    <location>
        <begin position="1"/>
        <end position="11"/>
    </location>
</feature>
<reference evidence="4" key="1">
    <citation type="submission" date="2016-06" db="UniProtKB">
        <authorList>
            <consortium name="WormBaseParasite"/>
        </authorList>
    </citation>
    <scope>IDENTIFICATION</scope>
</reference>
<organism evidence="4">
    <name type="scientific">Gongylonema pulchrum</name>
    <dbReference type="NCBI Taxonomy" id="637853"/>
    <lineage>
        <taxon>Eukaryota</taxon>
        <taxon>Metazoa</taxon>
        <taxon>Ecdysozoa</taxon>
        <taxon>Nematoda</taxon>
        <taxon>Chromadorea</taxon>
        <taxon>Rhabditida</taxon>
        <taxon>Spirurina</taxon>
        <taxon>Spiruromorpha</taxon>
        <taxon>Spiruroidea</taxon>
        <taxon>Gongylonematidae</taxon>
        <taxon>Gongylonema</taxon>
    </lineage>
</organism>
<evidence type="ECO:0000313" key="3">
    <source>
        <dbReference type="Proteomes" id="UP000271098"/>
    </source>
</evidence>
<dbReference type="WBParaSite" id="GPUH_0002364401-mRNA-1">
    <property type="protein sequence ID" value="GPUH_0002364401-mRNA-1"/>
    <property type="gene ID" value="GPUH_0002364401"/>
</dbReference>
<dbReference type="EMBL" id="UYRT01098358">
    <property type="protein sequence ID" value="VDN41715.1"/>
    <property type="molecule type" value="Genomic_DNA"/>
</dbReference>
<evidence type="ECO:0000313" key="2">
    <source>
        <dbReference type="EMBL" id="VDN41715.1"/>
    </source>
</evidence>
<feature type="compositionally biased region" description="Basic and acidic residues" evidence="1">
    <location>
        <begin position="97"/>
        <end position="108"/>
    </location>
</feature>
<sequence>MHPKKTGTTSDGAAMKTTLQDDKELLRKTLPVLAMPNQNADDLMAELEHLQPKWKQEKAKADKKENGRSRHHSTGTDSRSEKRRDVDKNKRTKHSRDRSTDRRNDAKDRRRRRSSDRVEKRPTK</sequence>
<feature type="region of interest" description="Disordered" evidence="1">
    <location>
        <begin position="43"/>
        <end position="124"/>
    </location>
</feature>
<evidence type="ECO:0000256" key="1">
    <source>
        <dbReference type="SAM" id="MobiDB-lite"/>
    </source>
</evidence>
<feature type="region of interest" description="Disordered" evidence="1">
    <location>
        <begin position="1"/>
        <end position="22"/>
    </location>
</feature>
<feature type="compositionally biased region" description="Basic and acidic residues" evidence="1">
    <location>
        <begin position="78"/>
        <end position="89"/>
    </location>
</feature>
<feature type="compositionally biased region" description="Basic and acidic residues" evidence="1">
    <location>
        <begin position="115"/>
        <end position="124"/>
    </location>
</feature>
<feature type="compositionally biased region" description="Basic and acidic residues" evidence="1">
    <location>
        <begin position="46"/>
        <end position="68"/>
    </location>
</feature>
<dbReference type="Proteomes" id="UP000271098">
    <property type="component" value="Unassembled WGS sequence"/>
</dbReference>